<dbReference type="Proteomes" id="UP001165962">
    <property type="component" value="Unassembled WGS sequence"/>
</dbReference>
<feature type="compositionally biased region" description="Basic and acidic residues" evidence="1">
    <location>
        <begin position="1"/>
        <end position="20"/>
    </location>
</feature>
<comment type="caution">
    <text evidence="2">The sequence shown here is derived from an EMBL/GenBank/DDBJ whole genome shotgun (WGS) entry which is preliminary data.</text>
</comment>
<evidence type="ECO:0008006" key="4">
    <source>
        <dbReference type="Google" id="ProtNLM"/>
    </source>
</evidence>
<evidence type="ECO:0000256" key="1">
    <source>
        <dbReference type="SAM" id="MobiDB-lite"/>
    </source>
</evidence>
<dbReference type="EMBL" id="JAAOIW010000004">
    <property type="protein sequence ID" value="NHN30861.1"/>
    <property type="molecule type" value="Genomic_DNA"/>
</dbReference>
<feature type="compositionally biased region" description="Basic and acidic residues" evidence="1">
    <location>
        <begin position="46"/>
        <end position="73"/>
    </location>
</feature>
<evidence type="ECO:0000313" key="3">
    <source>
        <dbReference type="Proteomes" id="UP001165962"/>
    </source>
</evidence>
<evidence type="ECO:0000313" key="2">
    <source>
        <dbReference type="EMBL" id="NHN30861.1"/>
    </source>
</evidence>
<keyword evidence="3" id="KW-1185">Reference proteome</keyword>
<proteinExistence type="predicted"/>
<name>A0ABX0J4W1_9BACL</name>
<gene>
    <name evidence="2" type="ORF">G9U52_13565</name>
</gene>
<reference evidence="2" key="1">
    <citation type="submission" date="2020-03" db="EMBL/GenBank/DDBJ databases">
        <title>Draft sequencing of Paenibacilllus sp. S3N08.</title>
        <authorList>
            <person name="Kim D.-U."/>
        </authorList>
    </citation>
    <scope>NUCLEOTIDE SEQUENCE</scope>
    <source>
        <strain evidence="2">S3N08</strain>
    </source>
</reference>
<sequence>MAEVEKRNKEIEKKDIRDNPEGSPTDTESLLDRFESEQTVDPIPVEELKISVEDEKNKEKTKNSSSSEKRYPG</sequence>
<accession>A0ABX0J4W1</accession>
<feature type="region of interest" description="Disordered" evidence="1">
    <location>
        <begin position="1"/>
        <end position="73"/>
    </location>
</feature>
<organism evidence="2 3">
    <name type="scientific">Paenibacillus agricola</name>
    <dbReference type="NCBI Taxonomy" id="2716264"/>
    <lineage>
        <taxon>Bacteria</taxon>
        <taxon>Bacillati</taxon>
        <taxon>Bacillota</taxon>
        <taxon>Bacilli</taxon>
        <taxon>Bacillales</taxon>
        <taxon>Paenibacillaceae</taxon>
        <taxon>Paenibacillus</taxon>
    </lineage>
</organism>
<dbReference type="RefSeq" id="WP_166150281.1">
    <property type="nucleotide sequence ID" value="NZ_JAAOIW010000004.1"/>
</dbReference>
<protein>
    <recommendedName>
        <fullName evidence="4">YfhD-like protein</fullName>
    </recommendedName>
</protein>